<feature type="domain" description="AB hydrolase-1" evidence="1">
    <location>
        <begin position="26"/>
        <end position="252"/>
    </location>
</feature>
<evidence type="ECO:0000313" key="3">
    <source>
        <dbReference type="Proteomes" id="UP001330812"/>
    </source>
</evidence>
<dbReference type="PANTHER" id="PTHR43798:SF33">
    <property type="entry name" value="HYDROLASE, PUTATIVE (AFU_ORTHOLOGUE AFUA_2G14860)-RELATED"/>
    <property type="match status" value="1"/>
</dbReference>
<dbReference type="InterPro" id="IPR000073">
    <property type="entry name" value="AB_hydrolase_1"/>
</dbReference>
<dbReference type="GO" id="GO:0016787">
    <property type="term" value="F:hydrolase activity"/>
    <property type="evidence" value="ECO:0007669"/>
    <property type="project" value="UniProtKB-KW"/>
</dbReference>
<reference evidence="2 3" key="1">
    <citation type="journal article" date="2015" name="Int. J. Syst. Evol. Microbiol.">
        <title>Amycolatopsis rhabdoformis sp. nov., an actinomycete isolated from a tropical forest soil.</title>
        <authorList>
            <person name="Souza W.R."/>
            <person name="Silva R.E."/>
            <person name="Goodfellow M."/>
            <person name="Busarakam K."/>
            <person name="Figueiro F.S."/>
            <person name="Ferreira D."/>
            <person name="Rodrigues-Filho E."/>
            <person name="Moraes L.A.B."/>
            <person name="Zucchi T.D."/>
        </authorList>
    </citation>
    <scope>NUCLEOTIDE SEQUENCE [LARGE SCALE GENOMIC DNA]</scope>
    <source>
        <strain evidence="2 3">NCIMB 14900</strain>
    </source>
</reference>
<dbReference type="PRINTS" id="PR00111">
    <property type="entry name" value="ABHYDROLASE"/>
</dbReference>
<evidence type="ECO:0000313" key="2">
    <source>
        <dbReference type="EMBL" id="WSE33337.1"/>
    </source>
</evidence>
<keyword evidence="3" id="KW-1185">Reference proteome</keyword>
<dbReference type="Proteomes" id="UP001330812">
    <property type="component" value="Chromosome"/>
</dbReference>
<evidence type="ECO:0000259" key="1">
    <source>
        <dbReference type="Pfam" id="PF00561"/>
    </source>
</evidence>
<dbReference type="Gene3D" id="3.40.50.1820">
    <property type="entry name" value="alpha/beta hydrolase"/>
    <property type="match status" value="1"/>
</dbReference>
<dbReference type="InterPro" id="IPR029058">
    <property type="entry name" value="AB_hydrolase_fold"/>
</dbReference>
<dbReference type="EMBL" id="CP142149">
    <property type="protein sequence ID" value="WSE33337.1"/>
    <property type="molecule type" value="Genomic_DNA"/>
</dbReference>
<dbReference type="PANTHER" id="PTHR43798">
    <property type="entry name" value="MONOACYLGLYCEROL LIPASE"/>
    <property type="match status" value="1"/>
</dbReference>
<protein>
    <submittedName>
        <fullName evidence="2">Alpha/beta fold hydrolase</fullName>
    </submittedName>
</protein>
<sequence>MTPSTSTPSTAGAGPLAVRRWGAGEPVVLLHPLATSGELWTPLAEALADEFQVFAFDLRGHGESAWDGKPFSIADLADDLGAALDDLGLETVSLLGLSMGGSVGVNFAGRFPGRVRSLVLADTTAYYGDDAPQVWAERAEKAVSVPRSKQVAFQLDRWFSPEFRETHATEADRIVKIFLRTNSEAHAAASIAMGEMDSRALLPAVTAGTLVLVGEHDYATPPEMAAALADGIPGAALEVQTGLRHMSLIERPALAERVRAHLKTGSTGTETA</sequence>
<keyword evidence="2" id="KW-0378">Hydrolase</keyword>
<dbReference type="Pfam" id="PF00561">
    <property type="entry name" value="Abhydrolase_1"/>
    <property type="match status" value="1"/>
</dbReference>
<gene>
    <name evidence="2" type="ORF">VSH64_14640</name>
</gene>
<organism evidence="2 3">
    <name type="scientific">Amycolatopsis rhabdoformis</name>
    <dbReference type="NCBI Taxonomy" id="1448059"/>
    <lineage>
        <taxon>Bacteria</taxon>
        <taxon>Bacillati</taxon>
        <taxon>Actinomycetota</taxon>
        <taxon>Actinomycetes</taxon>
        <taxon>Pseudonocardiales</taxon>
        <taxon>Pseudonocardiaceae</taxon>
        <taxon>Amycolatopsis</taxon>
    </lineage>
</organism>
<dbReference type="InterPro" id="IPR050266">
    <property type="entry name" value="AB_hydrolase_sf"/>
</dbReference>
<accession>A0ABZ1IGE9</accession>
<dbReference type="SUPFAM" id="SSF53474">
    <property type="entry name" value="alpha/beta-Hydrolases"/>
    <property type="match status" value="1"/>
</dbReference>
<name>A0ABZ1IGE9_9PSEU</name>
<dbReference type="RefSeq" id="WP_326836137.1">
    <property type="nucleotide sequence ID" value="NZ_CP142149.1"/>
</dbReference>
<proteinExistence type="predicted"/>